<dbReference type="EMBL" id="RYCF01000465">
    <property type="protein sequence ID" value="MQK28107.1"/>
    <property type="molecule type" value="Genomic_DNA"/>
</dbReference>
<feature type="non-terminal residue" evidence="1">
    <location>
        <position position="344"/>
    </location>
</feature>
<keyword evidence="1" id="KW-0067">ATP-binding</keyword>
<dbReference type="RefSeq" id="WP_152932559.1">
    <property type="nucleotide sequence ID" value="NZ_RYCF01000465.1"/>
</dbReference>
<comment type="caution">
    <text evidence="1">The sequence shown here is derived from an EMBL/GenBank/DDBJ whole genome shotgun (WGS) entry which is preliminary data.</text>
</comment>
<accession>A0A5P0JIM3</accession>
<dbReference type="Gene3D" id="3.40.50.300">
    <property type="entry name" value="P-loop containing nucleotide triphosphate hydrolases"/>
    <property type="match status" value="1"/>
</dbReference>
<keyword evidence="1" id="KW-0378">Hydrolase</keyword>
<gene>
    <name evidence="1" type="ORF">EIZ93_28805</name>
</gene>
<dbReference type="Proteomes" id="UP000359125">
    <property type="component" value="Unassembled WGS sequence"/>
</dbReference>
<keyword evidence="1" id="KW-0347">Helicase</keyword>
<reference evidence="1 2" key="1">
    <citation type="journal article" date="2019" name="Environ. Health Perspect.">
        <title>Inter-host Transmission of Carbapenemase-Producing Escherichia coli among Humans and Backyard Animals.</title>
        <authorList>
            <person name="Li J."/>
            <person name="Bi Z."/>
            <person name="Ma S."/>
            <person name="Chen B."/>
            <person name="Cai C."/>
            <person name="He J."/>
            <person name="Schwarz S."/>
            <person name="Sun C."/>
            <person name="Zhou Y."/>
            <person name="Yin J."/>
            <person name="Hulth A."/>
            <person name="Wang Y."/>
            <person name="Shen Z."/>
            <person name="Wang S."/>
            <person name="Wu C."/>
            <person name="Nilsson L.E."/>
            <person name="Walsh T.R."/>
            <person name="Borjesson S."/>
            <person name="Shen J."/>
            <person name="Sun Q."/>
            <person name="Wang Y."/>
        </authorList>
    </citation>
    <scope>NUCLEOTIDE SEQUENCE [LARGE SCALE GENOMIC DNA]</scope>
    <source>
        <strain evidence="1 2">A016f</strain>
    </source>
</reference>
<proteinExistence type="predicted"/>
<feature type="non-terminal residue" evidence="1">
    <location>
        <position position="1"/>
    </location>
</feature>
<dbReference type="SUPFAM" id="SSF52540">
    <property type="entry name" value="P-loop containing nucleoside triphosphate hydrolases"/>
    <property type="match status" value="1"/>
</dbReference>
<evidence type="ECO:0000313" key="2">
    <source>
        <dbReference type="Proteomes" id="UP000359125"/>
    </source>
</evidence>
<organism evidence="1 2">
    <name type="scientific">Escherichia coli</name>
    <dbReference type="NCBI Taxonomy" id="562"/>
    <lineage>
        <taxon>Bacteria</taxon>
        <taxon>Pseudomonadati</taxon>
        <taxon>Pseudomonadota</taxon>
        <taxon>Gammaproteobacteria</taxon>
        <taxon>Enterobacterales</taxon>
        <taxon>Enterobacteriaceae</taxon>
        <taxon>Escherichia</taxon>
    </lineage>
</organism>
<keyword evidence="1" id="KW-0547">Nucleotide-binding</keyword>
<protein>
    <submittedName>
        <fullName evidence="1">Conjugative transfer relaxase/helicase TraI</fullName>
    </submittedName>
</protein>
<sequence length="344" mass="37780">EMRSAGVDAQTLASFLHDTQLQQRSGETPDFSNTLFLLDESSMVGNTDMARAYALIAAGGGRAVASGDTDQLQAIAPGQPFRLQQTRSAADVAIMKEIVRQTPELREAVYSLINRDVERALSGLESVKPSQVPRQEGAWVPEHSVTEFSHSQEAKLAEAQQKAMLKGEAFPDIPMTLYEAIVRDYTGRTPEAREQTLIVTHLNEDRRVLNSMIHDAREKAGELGKEQVMVPVLNTANIRDGELRRLSTWENNPDALALVDSVYHRIAGISKDDGLITLEDAEGNTRLISPREAVAEGVTLYTPDTIRVGTGDRMRFTKSDRERGYVANSVWTVTAVSGDSVTLS</sequence>
<dbReference type="GO" id="GO:0004386">
    <property type="term" value="F:helicase activity"/>
    <property type="evidence" value="ECO:0007669"/>
    <property type="project" value="UniProtKB-KW"/>
</dbReference>
<evidence type="ECO:0000313" key="1">
    <source>
        <dbReference type="EMBL" id="MQK28107.1"/>
    </source>
</evidence>
<dbReference type="InterPro" id="IPR027417">
    <property type="entry name" value="P-loop_NTPase"/>
</dbReference>
<dbReference type="Pfam" id="PF13604">
    <property type="entry name" value="AAA_30"/>
    <property type="match status" value="1"/>
</dbReference>
<name>A0A5P0JIM3_ECOLX</name>
<dbReference type="AlphaFoldDB" id="A0A5P0JIM3"/>